<feature type="region of interest" description="Disordered" evidence="2">
    <location>
        <begin position="143"/>
        <end position="199"/>
    </location>
</feature>
<dbReference type="AlphaFoldDB" id="A0A1I6J850"/>
<dbReference type="EMBL" id="FOZC01000006">
    <property type="protein sequence ID" value="SFR75149.1"/>
    <property type="molecule type" value="Genomic_DNA"/>
</dbReference>
<sequence>MLTIRDAFQRNGKQIEKYSNKISGIRKMQKELEAKIEEDPENAEAYQGEYDKLELSYQALLEKRDEYMDYGGKLMEQSMLIHNAKVAEQQAEAMNKAADDMAKCMEVASRYGRGERVSAKDLQKLMQMFPDLYKMAVAQRMMEEHRDNRKQKDVFDDEDDTPKDLSVTEEVANTEASIAPPEMAEPETVIAESNSAAEM</sequence>
<evidence type="ECO:0000313" key="3">
    <source>
        <dbReference type="EMBL" id="SFR75149.1"/>
    </source>
</evidence>
<reference evidence="3 4" key="1">
    <citation type="submission" date="2016-10" db="EMBL/GenBank/DDBJ databases">
        <authorList>
            <person name="de Groot N.N."/>
        </authorList>
    </citation>
    <scope>NUCLEOTIDE SEQUENCE [LARGE SCALE GENOMIC DNA]</scope>
    <source>
        <strain evidence="3 4">F</strain>
    </source>
</reference>
<dbReference type="Proteomes" id="UP000214760">
    <property type="component" value="Unassembled WGS sequence"/>
</dbReference>
<keyword evidence="1" id="KW-0175">Coiled coil</keyword>
<gene>
    <name evidence="3" type="ORF">SAMN02910262_01280</name>
</gene>
<feature type="coiled-coil region" evidence="1">
    <location>
        <begin position="15"/>
        <end position="63"/>
    </location>
</feature>
<name>A0A1I6J850_9FIRM</name>
<feature type="compositionally biased region" description="Basic and acidic residues" evidence="2">
    <location>
        <begin position="143"/>
        <end position="154"/>
    </location>
</feature>
<protein>
    <submittedName>
        <fullName evidence="3">Uncharacterized protein</fullName>
    </submittedName>
</protein>
<evidence type="ECO:0000256" key="2">
    <source>
        <dbReference type="SAM" id="MobiDB-lite"/>
    </source>
</evidence>
<organism evidence="3 4">
    <name type="scientific">[Clostridium] aminophilum</name>
    <dbReference type="NCBI Taxonomy" id="1526"/>
    <lineage>
        <taxon>Bacteria</taxon>
        <taxon>Bacillati</taxon>
        <taxon>Bacillota</taxon>
        <taxon>Clostridia</taxon>
        <taxon>Lachnospirales</taxon>
        <taxon>Lachnospiraceae</taxon>
    </lineage>
</organism>
<accession>A0A1I6J850</accession>
<proteinExistence type="predicted"/>
<dbReference type="RefSeq" id="WP_031472283.1">
    <property type="nucleotide sequence ID" value="NZ_FOZC01000006.1"/>
</dbReference>
<evidence type="ECO:0000256" key="1">
    <source>
        <dbReference type="SAM" id="Coils"/>
    </source>
</evidence>
<evidence type="ECO:0000313" key="4">
    <source>
        <dbReference type="Proteomes" id="UP000214760"/>
    </source>
</evidence>